<evidence type="ECO:0000313" key="16">
    <source>
        <dbReference type="Ensembl" id="ENSPMAP00000005331.1"/>
    </source>
</evidence>
<feature type="compositionally biased region" description="Basic residues" evidence="14">
    <location>
        <begin position="153"/>
        <end position="162"/>
    </location>
</feature>
<keyword evidence="8" id="KW-0406">Ion transport</keyword>
<keyword evidence="7 15" id="KW-1133">Transmembrane helix</keyword>
<evidence type="ECO:0000256" key="12">
    <source>
        <dbReference type="ARBA" id="ARBA00041702"/>
    </source>
</evidence>
<feature type="transmembrane region" description="Helical" evidence="15">
    <location>
        <begin position="270"/>
        <end position="292"/>
    </location>
</feature>
<keyword evidence="3" id="KW-1003">Cell membrane</keyword>
<feature type="transmembrane region" description="Helical" evidence="15">
    <location>
        <begin position="43"/>
        <end position="66"/>
    </location>
</feature>
<feature type="region of interest" description="Disordered" evidence="14">
    <location>
        <begin position="120"/>
        <end position="163"/>
    </location>
</feature>
<feature type="transmembrane region" description="Helical" evidence="15">
    <location>
        <begin position="237"/>
        <end position="258"/>
    </location>
</feature>
<evidence type="ECO:0000256" key="10">
    <source>
        <dbReference type="ARBA" id="ARBA00036307"/>
    </source>
</evidence>
<dbReference type="GO" id="GO:0016324">
    <property type="term" value="C:apical plasma membrane"/>
    <property type="evidence" value="ECO:0007669"/>
    <property type="project" value="UniProtKB-SubCell"/>
</dbReference>
<name>S4RJE9_PETMA</name>
<dbReference type="GeneTree" id="ENSGT00940000160231"/>
<evidence type="ECO:0000256" key="14">
    <source>
        <dbReference type="SAM" id="MobiDB-lite"/>
    </source>
</evidence>
<evidence type="ECO:0000256" key="5">
    <source>
        <dbReference type="ARBA" id="ARBA00022833"/>
    </source>
</evidence>
<dbReference type="GO" id="GO:0005385">
    <property type="term" value="F:zinc ion transmembrane transporter activity"/>
    <property type="evidence" value="ECO:0007669"/>
    <property type="project" value="TreeGrafter"/>
</dbReference>
<feature type="transmembrane region" description="Helical" evidence="15">
    <location>
        <begin position="6"/>
        <end position="31"/>
    </location>
</feature>
<dbReference type="OMA" id="HHHGHFN"/>
<proteinExistence type="predicted"/>
<evidence type="ECO:0000256" key="6">
    <source>
        <dbReference type="ARBA" id="ARBA00022906"/>
    </source>
</evidence>
<dbReference type="STRING" id="7757.ENSPMAP00000005331"/>
<comment type="subcellular location">
    <subcellularLocation>
        <location evidence="1">Apical cell membrane</location>
        <topology evidence="1">Multi-pass membrane protein</topology>
    </subcellularLocation>
</comment>
<reference evidence="16" key="2">
    <citation type="submission" date="2025-09" db="UniProtKB">
        <authorList>
            <consortium name="Ensembl"/>
        </authorList>
    </citation>
    <scope>IDENTIFICATION</scope>
</reference>
<dbReference type="Pfam" id="PF02535">
    <property type="entry name" value="Zip"/>
    <property type="match status" value="1"/>
</dbReference>
<dbReference type="Ensembl" id="ENSPMAT00000005351.1">
    <property type="protein sequence ID" value="ENSPMAP00000005331.1"/>
    <property type="gene ID" value="ENSPMAG00000004874.1"/>
</dbReference>
<evidence type="ECO:0000256" key="8">
    <source>
        <dbReference type="ARBA" id="ARBA00023065"/>
    </source>
</evidence>
<evidence type="ECO:0000256" key="1">
    <source>
        <dbReference type="ARBA" id="ARBA00004424"/>
    </source>
</evidence>
<keyword evidence="5" id="KW-0862">Zinc</keyword>
<accession>S4RJE9</accession>
<protein>
    <recommendedName>
        <fullName evidence="11">Zinc transporter ZIP3</fullName>
    </recommendedName>
    <alternativeName>
        <fullName evidence="13">Solute carrier family 39 member 3</fullName>
    </alternativeName>
    <alternativeName>
        <fullName evidence="12">Zrt- and Irt-like protein 3</fullName>
    </alternativeName>
</protein>
<dbReference type="InterPro" id="IPR003689">
    <property type="entry name" value="ZIP"/>
</dbReference>
<evidence type="ECO:0000256" key="3">
    <source>
        <dbReference type="ARBA" id="ARBA00022475"/>
    </source>
</evidence>
<keyword evidence="2" id="KW-0813">Transport</keyword>
<organism evidence="16">
    <name type="scientific">Petromyzon marinus</name>
    <name type="common">Sea lamprey</name>
    <dbReference type="NCBI Taxonomy" id="7757"/>
    <lineage>
        <taxon>Eukaryota</taxon>
        <taxon>Metazoa</taxon>
        <taxon>Chordata</taxon>
        <taxon>Craniata</taxon>
        <taxon>Vertebrata</taxon>
        <taxon>Cyclostomata</taxon>
        <taxon>Hyperoartia</taxon>
        <taxon>Petromyzontiformes</taxon>
        <taxon>Petromyzontidae</taxon>
        <taxon>Petromyzon</taxon>
    </lineage>
</organism>
<dbReference type="AlphaFoldDB" id="S4RJE9"/>
<reference evidence="16" key="1">
    <citation type="submission" date="2025-08" db="UniProtKB">
        <authorList>
            <consortium name="Ensembl"/>
        </authorList>
    </citation>
    <scope>IDENTIFICATION</scope>
</reference>
<keyword evidence="6" id="KW-0864">Zinc transport</keyword>
<evidence type="ECO:0000256" key="15">
    <source>
        <dbReference type="SAM" id="Phobius"/>
    </source>
</evidence>
<sequence length="334" mass="34462">MAALLLLKALCALAMFVLMSLGCLLPVWLLRRAEAAESRRARRLMAAANTFAGGVFLGTCFCALLPSVREKVRSQNTTGPAGHQYPLAECCMVLGLLLTLLLEQLVLVCRRSEPPPRAAYVGLDSLDGDAGADSDTEAEEEDADETGSPAPLKHVRPHGHGHSHLDAAELAESSSLRLVVLVLALSAHSAFEGVALGLQETAAKAVGLAVAVGVHETLAAAALGVSMARAGLAPCRAARLAAAFCTAIPVGVAIGAAVENGAAGLAGDAASLVLQGLAAGTFLFVAFLEVLAKEMAHGQRDRMLKVALLAVGYALPAGLAFMHWTTARPEPRAN</sequence>
<evidence type="ECO:0000256" key="2">
    <source>
        <dbReference type="ARBA" id="ARBA00022448"/>
    </source>
</evidence>
<dbReference type="HOGENOM" id="CLU_040462_4_1_1"/>
<keyword evidence="9 15" id="KW-0472">Membrane</keyword>
<evidence type="ECO:0000256" key="13">
    <source>
        <dbReference type="ARBA" id="ARBA00042778"/>
    </source>
</evidence>
<dbReference type="PANTHER" id="PTHR11040:SF221">
    <property type="entry name" value="ZINC TRANSPORTER ZIP3"/>
    <property type="match status" value="1"/>
</dbReference>
<evidence type="ECO:0000256" key="4">
    <source>
        <dbReference type="ARBA" id="ARBA00022692"/>
    </source>
</evidence>
<feature type="transmembrane region" description="Helical" evidence="15">
    <location>
        <begin position="304"/>
        <end position="324"/>
    </location>
</feature>
<feature type="compositionally biased region" description="Acidic residues" evidence="14">
    <location>
        <begin position="126"/>
        <end position="145"/>
    </location>
</feature>
<comment type="catalytic activity">
    <reaction evidence="10">
        <text>Zn(2+)(in) = Zn(2+)(out)</text>
        <dbReference type="Rhea" id="RHEA:29351"/>
        <dbReference type="ChEBI" id="CHEBI:29105"/>
    </reaction>
    <physiologicalReaction direction="left-to-right" evidence="10">
        <dbReference type="Rhea" id="RHEA:29352"/>
    </physiologicalReaction>
</comment>
<dbReference type="PANTHER" id="PTHR11040">
    <property type="entry name" value="ZINC/IRON TRANSPORTER"/>
    <property type="match status" value="1"/>
</dbReference>
<evidence type="ECO:0000256" key="9">
    <source>
        <dbReference type="ARBA" id="ARBA00023136"/>
    </source>
</evidence>
<evidence type="ECO:0000256" key="7">
    <source>
        <dbReference type="ARBA" id="ARBA00022989"/>
    </source>
</evidence>
<evidence type="ECO:0000256" key="11">
    <source>
        <dbReference type="ARBA" id="ARBA00039395"/>
    </source>
</evidence>
<keyword evidence="4 15" id="KW-0812">Transmembrane</keyword>